<dbReference type="Gramene" id="RZC78852">
    <property type="protein sequence ID" value="RZC78852"/>
    <property type="gene ID" value="C5167_003057"/>
</dbReference>
<evidence type="ECO:0000313" key="2">
    <source>
        <dbReference type="Proteomes" id="UP000316621"/>
    </source>
</evidence>
<dbReference type="AlphaFoldDB" id="A0A4Y7L2I6"/>
<dbReference type="EMBL" id="CM010723">
    <property type="protein sequence ID" value="RZC78852.1"/>
    <property type="molecule type" value="Genomic_DNA"/>
</dbReference>
<organism evidence="1 2">
    <name type="scientific">Papaver somniferum</name>
    <name type="common">Opium poppy</name>
    <dbReference type="NCBI Taxonomy" id="3469"/>
    <lineage>
        <taxon>Eukaryota</taxon>
        <taxon>Viridiplantae</taxon>
        <taxon>Streptophyta</taxon>
        <taxon>Embryophyta</taxon>
        <taxon>Tracheophyta</taxon>
        <taxon>Spermatophyta</taxon>
        <taxon>Magnoliopsida</taxon>
        <taxon>Ranunculales</taxon>
        <taxon>Papaveraceae</taxon>
        <taxon>Papaveroideae</taxon>
        <taxon>Papaver</taxon>
    </lineage>
</organism>
<dbReference type="Proteomes" id="UP000316621">
    <property type="component" value="Chromosome 9"/>
</dbReference>
<gene>
    <name evidence="1" type="ORF">C5167_003057</name>
</gene>
<reference evidence="1 2" key="1">
    <citation type="journal article" date="2018" name="Science">
        <title>The opium poppy genome and morphinan production.</title>
        <authorList>
            <person name="Guo L."/>
            <person name="Winzer T."/>
            <person name="Yang X."/>
            <person name="Li Y."/>
            <person name="Ning Z."/>
            <person name="He Z."/>
            <person name="Teodor R."/>
            <person name="Lu Y."/>
            <person name="Bowser T.A."/>
            <person name="Graham I.A."/>
            <person name="Ye K."/>
        </authorList>
    </citation>
    <scope>NUCLEOTIDE SEQUENCE [LARGE SCALE GENOMIC DNA]</scope>
    <source>
        <strain evidence="2">cv. HN1</strain>
        <tissue evidence="1">Leaves</tissue>
    </source>
</reference>
<evidence type="ECO:0000313" key="1">
    <source>
        <dbReference type="EMBL" id="RZC78852.1"/>
    </source>
</evidence>
<proteinExistence type="predicted"/>
<sequence length="103" mass="11425">MLLSNLLKDIMSVELKGIASERVCCLSALDIEVQKLVGAIASDALEFFGTARTSKSQSAVRLQCYHALRNWAFNMKKLMPPTFKVTCISCGQSICIFHKMCYG</sequence>
<keyword evidence="2" id="KW-1185">Reference proteome</keyword>
<protein>
    <submittedName>
        <fullName evidence="1">Uncharacterized protein</fullName>
    </submittedName>
</protein>
<accession>A0A4Y7L2I6</accession>
<name>A0A4Y7L2I6_PAPSO</name>